<accession>A0A873WHU8</accession>
<evidence type="ECO:0000313" key="2">
    <source>
        <dbReference type="Proteomes" id="UP000663042"/>
    </source>
</evidence>
<sequence length="68" mass="8007">MSKKISFNYQFSDYRDGLVTMTYSATREDGATLFTNKMRVLYDHTKSGYLQKVCQKFMERQLKKAGHL</sequence>
<dbReference type="GeneID" id="65132437"/>
<organism evidence="1 2">
    <name type="scientific">Providencia phage PSTCR5</name>
    <dbReference type="NCBI Taxonomy" id="2783547"/>
    <lineage>
        <taxon>Viruses</taxon>
        <taxon>Duplodnaviria</taxon>
        <taxon>Heunggongvirae</taxon>
        <taxon>Uroviricota</taxon>
        <taxon>Caudoviricetes</taxon>
        <taxon>Demerecviridae</taxon>
        <taxon>Priunavirus</taxon>
        <taxon>Priunavirus PSTCR5</taxon>
    </lineage>
</organism>
<protein>
    <submittedName>
        <fullName evidence="1">Uncharacterized protein</fullName>
    </submittedName>
</protein>
<dbReference type="KEGG" id="vg:65132437"/>
<name>A0A873WHU8_9CAUD</name>
<dbReference type="EMBL" id="MW057857">
    <property type="protein sequence ID" value="QPB12222.1"/>
    <property type="molecule type" value="Genomic_DNA"/>
</dbReference>
<evidence type="ECO:0000313" key="1">
    <source>
        <dbReference type="EMBL" id="QPB12222.1"/>
    </source>
</evidence>
<proteinExistence type="predicted"/>
<keyword evidence="2" id="KW-1185">Reference proteome</keyword>
<dbReference type="RefSeq" id="YP_010114009.1">
    <property type="nucleotide sequence ID" value="NC_055910.1"/>
</dbReference>
<dbReference type="Proteomes" id="UP000663042">
    <property type="component" value="Segment"/>
</dbReference>
<reference evidence="1 2" key="1">
    <citation type="submission" date="2020-10" db="EMBL/GenBank/DDBJ databases">
        <title>Novel bacteriophages targeting Providencia spp. as potential agents for phage therapy.</title>
        <authorList>
            <person name="Rakov C."/>
            <person name="Alkalay-Oren S."/>
            <person name="Coppenhagen-Glazer S."/>
            <person name="Hazan R."/>
        </authorList>
    </citation>
    <scope>NUCLEOTIDE SEQUENCE [LARGE SCALE GENOMIC DNA]</scope>
</reference>